<sequence>MAATVRREESASTKIVFIAQEAVEATYIVEGRGDSPEDESICLHTRLSRITSLYVRALSETVPLTRFQQLRANSFNKTIGVISQSSFPTRECAKLESGVFTYNCT</sequence>
<reference evidence="1 2" key="1">
    <citation type="journal article" date="2018" name="New Phytol.">
        <title>Phylogenomics of Endogonaceae and evolution of mycorrhizas within Mucoromycota.</title>
        <authorList>
            <person name="Chang Y."/>
            <person name="Desiro A."/>
            <person name="Na H."/>
            <person name="Sandor L."/>
            <person name="Lipzen A."/>
            <person name="Clum A."/>
            <person name="Barry K."/>
            <person name="Grigoriev I.V."/>
            <person name="Martin F.M."/>
            <person name="Stajich J.E."/>
            <person name="Smith M.E."/>
            <person name="Bonito G."/>
            <person name="Spatafora J.W."/>
        </authorList>
    </citation>
    <scope>NUCLEOTIDE SEQUENCE [LARGE SCALE GENOMIC DNA]</scope>
    <source>
        <strain evidence="1 2">AD002</strain>
    </source>
</reference>
<dbReference type="EMBL" id="RBNJ01003684">
    <property type="protein sequence ID" value="RUS30644.1"/>
    <property type="molecule type" value="Genomic_DNA"/>
</dbReference>
<name>A0A433QLJ2_9FUNG</name>
<dbReference type="AlphaFoldDB" id="A0A433QLJ2"/>
<protein>
    <submittedName>
        <fullName evidence="1">Uncharacterized protein</fullName>
    </submittedName>
</protein>
<evidence type="ECO:0000313" key="1">
    <source>
        <dbReference type="EMBL" id="RUS30644.1"/>
    </source>
</evidence>
<dbReference type="Proteomes" id="UP000274822">
    <property type="component" value="Unassembled WGS sequence"/>
</dbReference>
<evidence type="ECO:0000313" key="2">
    <source>
        <dbReference type="Proteomes" id="UP000274822"/>
    </source>
</evidence>
<proteinExistence type="predicted"/>
<comment type="caution">
    <text evidence="1">The sequence shown here is derived from an EMBL/GenBank/DDBJ whole genome shotgun (WGS) entry which is preliminary data.</text>
</comment>
<accession>A0A433QLJ2</accession>
<keyword evidence="2" id="KW-1185">Reference proteome</keyword>
<gene>
    <name evidence="1" type="ORF">BC938DRAFT_479126</name>
</gene>
<organism evidence="1 2">
    <name type="scientific">Jimgerdemannia flammicorona</name>
    <dbReference type="NCBI Taxonomy" id="994334"/>
    <lineage>
        <taxon>Eukaryota</taxon>
        <taxon>Fungi</taxon>
        <taxon>Fungi incertae sedis</taxon>
        <taxon>Mucoromycota</taxon>
        <taxon>Mucoromycotina</taxon>
        <taxon>Endogonomycetes</taxon>
        <taxon>Endogonales</taxon>
        <taxon>Endogonaceae</taxon>
        <taxon>Jimgerdemannia</taxon>
    </lineage>
</organism>